<name>A0A914SBX8_PAREQ</name>
<dbReference type="Pfam" id="PF18375">
    <property type="entry name" value="CDH1_2_SANT_HL1"/>
    <property type="match status" value="1"/>
</dbReference>
<evidence type="ECO:0000313" key="2">
    <source>
        <dbReference type="Proteomes" id="UP000887564"/>
    </source>
</evidence>
<dbReference type="WBParaSite" id="PEQ_0001159601-mRNA-1">
    <property type="protein sequence ID" value="PEQ_0001159601-mRNA-1"/>
    <property type="gene ID" value="PEQ_0001159601"/>
</dbReference>
<evidence type="ECO:0000313" key="3">
    <source>
        <dbReference type="WBParaSite" id="PEQ_0001159601-mRNA-1"/>
    </source>
</evidence>
<dbReference type="InterPro" id="IPR040793">
    <property type="entry name" value="CDH1_2_SANT_HL1"/>
</dbReference>
<keyword evidence="2" id="KW-1185">Reference proteome</keyword>
<feature type="domain" description="CDH1/2 SANT-Helical linker 1" evidence="1">
    <location>
        <begin position="2"/>
        <end position="57"/>
    </location>
</feature>
<accession>A0A914SBX8</accession>
<organism evidence="2 3">
    <name type="scientific">Parascaris equorum</name>
    <name type="common">Equine roundworm</name>
    <dbReference type="NCBI Taxonomy" id="6256"/>
    <lineage>
        <taxon>Eukaryota</taxon>
        <taxon>Metazoa</taxon>
        <taxon>Ecdysozoa</taxon>
        <taxon>Nematoda</taxon>
        <taxon>Chromadorea</taxon>
        <taxon>Rhabditida</taxon>
        <taxon>Spirurina</taxon>
        <taxon>Ascaridomorpha</taxon>
        <taxon>Ascaridoidea</taxon>
        <taxon>Ascarididae</taxon>
        <taxon>Parascaris</taxon>
    </lineage>
</organism>
<evidence type="ECO:0000259" key="1">
    <source>
        <dbReference type="Pfam" id="PF18375"/>
    </source>
</evidence>
<sequence>MFRLEAIAQDAELEEHSKSELEQLGKELLNGCLNAQAESENMTKEVEKRANEEGKKKHVCLLFYLLI</sequence>
<dbReference type="AlphaFoldDB" id="A0A914SBX8"/>
<protein>
    <submittedName>
        <fullName evidence="3">CDH1/2 SANT-Helical linker 1 domain-containing protein</fullName>
    </submittedName>
</protein>
<reference evidence="3" key="1">
    <citation type="submission" date="2022-11" db="UniProtKB">
        <authorList>
            <consortium name="WormBaseParasite"/>
        </authorList>
    </citation>
    <scope>IDENTIFICATION</scope>
</reference>
<proteinExistence type="predicted"/>
<dbReference type="Proteomes" id="UP000887564">
    <property type="component" value="Unplaced"/>
</dbReference>